<dbReference type="InterPro" id="IPR029063">
    <property type="entry name" value="SAM-dependent_MTases_sf"/>
</dbReference>
<keyword evidence="4" id="KW-1185">Reference proteome</keyword>
<accession>A0ABV4NU83</accession>
<organism evidence="3 4">
    <name type="scientific">Microbulbifer epialgicus</name>
    <dbReference type="NCBI Taxonomy" id="393907"/>
    <lineage>
        <taxon>Bacteria</taxon>
        <taxon>Pseudomonadati</taxon>
        <taxon>Pseudomonadota</taxon>
        <taxon>Gammaproteobacteria</taxon>
        <taxon>Cellvibrionales</taxon>
        <taxon>Microbulbiferaceae</taxon>
        <taxon>Microbulbifer</taxon>
    </lineage>
</organism>
<evidence type="ECO:0008006" key="5">
    <source>
        <dbReference type="Google" id="ProtNLM"/>
    </source>
</evidence>
<dbReference type="RefSeq" id="WP_371836940.1">
    <property type="nucleotide sequence ID" value="NZ_JBGMEK010000001.1"/>
</dbReference>
<evidence type="ECO:0000313" key="3">
    <source>
        <dbReference type="EMBL" id="MFA0809319.1"/>
    </source>
</evidence>
<dbReference type="CDD" id="cd02440">
    <property type="entry name" value="AdoMet_MTases"/>
    <property type="match status" value="1"/>
</dbReference>
<comment type="caution">
    <text evidence="3">The sequence shown here is derived from an EMBL/GenBank/DDBJ whole genome shotgun (WGS) entry which is preliminary data.</text>
</comment>
<name>A0ABV4NU83_9GAMM</name>
<dbReference type="Proteomes" id="UP001569428">
    <property type="component" value="Unassembled WGS sequence"/>
</dbReference>
<proteinExistence type="predicted"/>
<evidence type="ECO:0000256" key="2">
    <source>
        <dbReference type="ARBA" id="ARBA00022679"/>
    </source>
</evidence>
<protein>
    <recommendedName>
        <fullName evidence="5">Methyltransferase small domain-containing protein</fullName>
    </recommendedName>
</protein>
<dbReference type="PROSITE" id="PS00092">
    <property type="entry name" value="N6_MTASE"/>
    <property type="match status" value="1"/>
</dbReference>
<dbReference type="EMBL" id="JBGMEK010000001">
    <property type="protein sequence ID" value="MFA0809319.1"/>
    <property type="molecule type" value="Genomic_DNA"/>
</dbReference>
<dbReference type="PRINTS" id="PR00507">
    <property type="entry name" value="N12N6MTFRASE"/>
</dbReference>
<sequence length="375" mass="42491">MAFSLFKTIEQDLLINTDDKTISVIPELATKDYAKVKSILNRLGGVWRKSQQVFEFKKCPKALIDRVLTLGSRQINKFQFYPTPAEVFQYITEYTPLSYIGASGKTIRVLEPSAGEGSLVRQLMDFGRQEERDFVIDGYDIDPLNVIFCQEAGLNISQADFLNTEPKADYDLVLMNPPFSGDVFIKHLRHAQRYLKSDGILISVVPTEWILDHKSRKNRSWLFEQAQLDSIEDMNPGNFFEPGTFKGVSISTTVICLRSEEAAKKTLNSDEFKVSAVETFDAWISNCGAMEEHSNKLIADIEQRPSEIIDSVGALVSNILKVRDSDTIHLYDRFEADYINLLVEKWFPDHAKVLKPSSDPQQLDLISLFDSGRAA</sequence>
<evidence type="ECO:0000256" key="1">
    <source>
        <dbReference type="ARBA" id="ARBA00022603"/>
    </source>
</evidence>
<evidence type="ECO:0000313" key="4">
    <source>
        <dbReference type="Proteomes" id="UP001569428"/>
    </source>
</evidence>
<keyword evidence="2" id="KW-0808">Transferase</keyword>
<dbReference type="Gene3D" id="3.40.50.150">
    <property type="entry name" value="Vaccinia Virus protein VP39"/>
    <property type="match status" value="1"/>
</dbReference>
<keyword evidence="1" id="KW-0489">Methyltransferase</keyword>
<gene>
    <name evidence="3" type="ORF">ACCI49_00185</name>
</gene>
<reference evidence="3 4" key="1">
    <citation type="submission" date="2024-08" db="EMBL/GenBank/DDBJ databases">
        <authorList>
            <person name="Ishaq N."/>
        </authorList>
    </citation>
    <scope>NUCLEOTIDE SEQUENCE [LARGE SCALE GENOMIC DNA]</scope>
    <source>
        <strain evidence="3 4">DSM 18651</strain>
    </source>
</reference>
<dbReference type="InterPro" id="IPR002052">
    <property type="entry name" value="DNA_methylase_N6_adenine_CS"/>
</dbReference>
<dbReference type="SUPFAM" id="SSF53335">
    <property type="entry name" value="S-adenosyl-L-methionine-dependent methyltransferases"/>
    <property type="match status" value="1"/>
</dbReference>